<dbReference type="Proteomes" id="UP000318582">
    <property type="component" value="Unassembled WGS sequence"/>
</dbReference>
<evidence type="ECO:0000313" key="3">
    <source>
        <dbReference type="EMBL" id="TPX60853.1"/>
    </source>
</evidence>
<feature type="transmembrane region" description="Helical" evidence="1">
    <location>
        <begin position="39"/>
        <end position="58"/>
    </location>
</feature>
<dbReference type="EMBL" id="QEAQ01000012">
    <property type="protein sequence ID" value="TPX60853.1"/>
    <property type="molecule type" value="Genomic_DNA"/>
</dbReference>
<dbReference type="STRING" id="109895.A0A507E9V1"/>
<feature type="transmembrane region" description="Helical" evidence="1">
    <location>
        <begin position="65"/>
        <end position="83"/>
    </location>
</feature>
<feature type="domain" description="Methyltransferase" evidence="2">
    <location>
        <begin position="203"/>
        <end position="317"/>
    </location>
</feature>
<dbReference type="PANTHER" id="PTHR47473:SF1">
    <property type="entry name" value="METHYLTRANSFERASE DOMAIN-CONTAINING PROTEIN"/>
    <property type="match status" value="1"/>
</dbReference>
<evidence type="ECO:0000256" key="1">
    <source>
        <dbReference type="SAM" id="Phobius"/>
    </source>
</evidence>
<dbReference type="PANTHER" id="PTHR47473">
    <property type="entry name" value="BTA1P"/>
    <property type="match status" value="1"/>
</dbReference>
<keyword evidence="4" id="KW-1185">Reference proteome</keyword>
<keyword evidence="1" id="KW-0812">Transmembrane</keyword>
<proteinExistence type="predicted"/>
<evidence type="ECO:0000259" key="2">
    <source>
        <dbReference type="Pfam" id="PF13847"/>
    </source>
</evidence>
<dbReference type="CDD" id="cd02440">
    <property type="entry name" value="AdoMet_MTases"/>
    <property type="match status" value="1"/>
</dbReference>
<name>A0A507E9V1_9FUNG</name>
<dbReference type="Gene3D" id="3.40.50.150">
    <property type="entry name" value="Vaccinia Virus protein VP39"/>
    <property type="match status" value="1"/>
</dbReference>
<keyword evidence="1" id="KW-1133">Transmembrane helix</keyword>
<organism evidence="3 4">
    <name type="scientific">Powellomyces hirtus</name>
    <dbReference type="NCBI Taxonomy" id="109895"/>
    <lineage>
        <taxon>Eukaryota</taxon>
        <taxon>Fungi</taxon>
        <taxon>Fungi incertae sedis</taxon>
        <taxon>Chytridiomycota</taxon>
        <taxon>Chytridiomycota incertae sedis</taxon>
        <taxon>Chytridiomycetes</taxon>
        <taxon>Spizellomycetales</taxon>
        <taxon>Powellomycetaceae</taxon>
        <taxon>Powellomyces</taxon>
    </lineage>
</organism>
<keyword evidence="1" id="KW-0472">Membrane</keyword>
<dbReference type="SUPFAM" id="SSF53335">
    <property type="entry name" value="S-adenosyl-L-methionine-dependent methyltransferases"/>
    <property type="match status" value="1"/>
</dbReference>
<evidence type="ECO:0000313" key="4">
    <source>
        <dbReference type="Proteomes" id="UP000318582"/>
    </source>
</evidence>
<comment type="caution">
    <text evidence="3">The sequence shown here is derived from an EMBL/GenBank/DDBJ whole genome shotgun (WGS) entry which is preliminary data.</text>
</comment>
<dbReference type="Pfam" id="PF11899">
    <property type="entry name" value="DUF3419"/>
    <property type="match status" value="1"/>
</dbReference>
<dbReference type="InterPro" id="IPR021829">
    <property type="entry name" value="DUF3419"/>
</dbReference>
<dbReference type="InterPro" id="IPR029063">
    <property type="entry name" value="SAM-dependent_MTases_sf"/>
</dbReference>
<gene>
    <name evidence="3" type="ORF">PhCBS80983_g01568</name>
</gene>
<reference evidence="3 4" key="1">
    <citation type="journal article" date="2019" name="Sci. Rep.">
        <title>Comparative genomics of chytrid fungi reveal insights into the obligate biotrophic and pathogenic lifestyle of Synchytrium endobioticum.</title>
        <authorList>
            <person name="van de Vossenberg B.T.L.H."/>
            <person name="Warris S."/>
            <person name="Nguyen H.D.T."/>
            <person name="van Gent-Pelzer M.P.E."/>
            <person name="Joly D.L."/>
            <person name="van de Geest H.C."/>
            <person name="Bonants P.J.M."/>
            <person name="Smith D.S."/>
            <person name="Levesque C.A."/>
            <person name="van der Lee T.A.J."/>
        </authorList>
    </citation>
    <scope>NUCLEOTIDE SEQUENCE [LARGE SCALE GENOMIC DNA]</scope>
    <source>
        <strain evidence="3 4">CBS 809.83</strain>
    </source>
</reference>
<protein>
    <recommendedName>
        <fullName evidence="2">Methyltransferase domain-containing protein</fullName>
    </recommendedName>
</protein>
<sequence length="821" mass="93758">MTVPLKFRQSIGCNAQERLLSGSSAAKSDLCETSWKSTSGALIGSTAVAVIAFIYVFLQPTGNSVSFTIGIFLTGTVISLTVGKPYTLFAWNCFLKPLFTKKPSGINSHDHQQRLEQFYESQAAIYDVTRKRLLRGRSTLLTLCGAQLRQHYPCQLSDLNPMDERATIHRTRQFSSKPIASAAEKSVPASPPPSPTGVGRKRLAWIDVGGGTGENIEKMNSIYPIENFDVVYLVDITPSLCQVARQRFQRLGWENVRVICADASKFEVPAEDEPEDLEIALITMSYSLSMIESFYPVVDRLHKLLCPTGIFGIADFYISHKRSLDPTRQMNWIMRWFWQIWFDVDNVYLHPCRREYIEHKFKMVKTLSARNRFIGPIVQIPYYVWIGAKEDDRMPDFKLEASPAVNCDDVLTKCGSDRIIKPNNAHRLPCVTVNHAHGQGRRWRQAFDIKHQERFSTYIYAFTWEDPAVDLEFMGLGTNDRMLVISSGGCNVLEYAARVGPARIHAVDLNPCQNHLLELKLAGISSLNYTDFWQIFGEGYHADFRKLLHARLSPFLSDASFSYWTKNANFSSLYKTGGSGLAIKAFHLIIDLLRLRPAVERMCNAETIAIQSRIWETEIRPYFLSPLLIFILNNDKFLWKALGVPPAQMQMLIDEGSAYEYIVNTFDPIIYQTHLRTSNYFYYLPLMLRYVPENAPAYLTEEGYRTLQTDAARLDAIKIHTDTIVSVLENQCLDGELTRVVLMDHLDWFSPEGAENEIRAVARKCAKGAKVFWRSAAKRPWYNAIFERHGFNIVMLQIREDDTLYIDRVNMYASFYCGLRS</sequence>
<dbReference type="InterPro" id="IPR025714">
    <property type="entry name" value="Methyltranfer_dom"/>
</dbReference>
<dbReference type="AlphaFoldDB" id="A0A507E9V1"/>
<accession>A0A507E9V1</accession>
<dbReference type="Pfam" id="PF13847">
    <property type="entry name" value="Methyltransf_31"/>
    <property type="match status" value="1"/>
</dbReference>